<proteinExistence type="inferred from homology"/>
<evidence type="ECO:0000256" key="1">
    <source>
        <dbReference type="ARBA" id="ARBA00006817"/>
    </source>
</evidence>
<protein>
    <submittedName>
        <fullName evidence="3">SRPBCC domain-containing protein</fullName>
    </submittedName>
</protein>
<organism evidence="3 4">
    <name type="scientific">Chitinophaga barathri</name>
    <dbReference type="NCBI Taxonomy" id="1647451"/>
    <lineage>
        <taxon>Bacteria</taxon>
        <taxon>Pseudomonadati</taxon>
        <taxon>Bacteroidota</taxon>
        <taxon>Chitinophagia</taxon>
        <taxon>Chitinophagales</taxon>
        <taxon>Chitinophagaceae</taxon>
        <taxon>Chitinophaga</taxon>
    </lineage>
</organism>
<dbReference type="EMBL" id="RMBX01000011">
    <property type="protein sequence ID" value="RPD39486.1"/>
    <property type="molecule type" value="Genomic_DNA"/>
</dbReference>
<gene>
    <name evidence="3" type="ORF">EG028_20425</name>
</gene>
<evidence type="ECO:0000313" key="3">
    <source>
        <dbReference type="EMBL" id="RPD39486.1"/>
    </source>
</evidence>
<keyword evidence="4" id="KW-1185">Reference proteome</keyword>
<dbReference type="Pfam" id="PF08327">
    <property type="entry name" value="AHSA1"/>
    <property type="match status" value="1"/>
</dbReference>
<dbReference type="SUPFAM" id="SSF55961">
    <property type="entry name" value="Bet v1-like"/>
    <property type="match status" value="1"/>
</dbReference>
<name>A0A3N4MC91_9BACT</name>
<accession>A0A3N4MC91</accession>
<dbReference type="Proteomes" id="UP000279089">
    <property type="component" value="Unassembled WGS sequence"/>
</dbReference>
<dbReference type="CDD" id="cd07814">
    <property type="entry name" value="SRPBCC_CalC_Aha1-like"/>
    <property type="match status" value="1"/>
</dbReference>
<dbReference type="AlphaFoldDB" id="A0A3N4MC91"/>
<comment type="caution">
    <text evidence="3">The sequence shown here is derived from an EMBL/GenBank/DDBJ whole genome shotgun (WGS) entry which is preliminary data.</text>
</comment>
<feature type="domain" description="Activator of Hsp90 ATPase homologue 1/2-like C-terminal" evidence="2">
    <location>
        <begin position="11"/>
        <end position="100"/>
    </location>
</feature>
<sequence>MPDIHHQLLIAAPAEKIYHAITSREGLAAWWTPAAIATPEVNSIAHFPFGPDYYKDMRVTTLKPFEEVGWTCIKGALEWIGTSLSFRIGPFDRGTLLNAHDEMGGQLEQLNNSDSGSLLIFHHDDWKAYTPMFAECNYTRGQFLRSLKLLCETGKGMPWPNQHTVLPESIR</sequence>
<evidence type="ECO:0000259" key="2">
    <source>
        <dbReference type="Pfam" id="PF08327"/>
    </source>
</evidence>
<dbReference type="OrthoDB" id="287565at2"/>
<comment type="similarity">
    <text evidence="1">Belongs to the AHA1 family.</text>
</comment>
<dbReference type="Gene3D" id="3.30.530.20">
    <property type="match status" value="1"/>
</dbReference>
<evidence type="ECO:0000313" key="4">
    <source>
        <dbReference type="Proteomes" id="UP000279089"/>
    </source>
</evidence>
<dbReference type="InterPro" id="IPR013538">
    <property type="entry name" value="ASHA1/2-like_C"/>
</dbReference>
<dbReference type="InterPro" id="IPR023393">
    <property type="entry name" value="START-like_dom_sf"/>
</dbReference>
<dbReference type="RefSeq" id="WP_120518130.1">
    <property type="nucleotide sequence ID" value="NZ_QXZY01000011.1"/>
</dbReference>
<reference evidence="4" key="1">
    <citation type="submission" date="2018-11" db="EMBL/GenBank/DDBJ databases">
        <title>Chitinophaga lutea sp.nov., isolate from arsenic contaminated soil.</title>
        <authorList>
            <person name="Zong Y."/>
        </authorList>
    </citation>
    <scope>NUCLEOTIDE SEQUENCE [LARGE SCALE GENOMIC DNA]</scope>
    <source>
        <strain evidence="4">YLT18</strain>
    </source>
</reference>